<protein>
    <submittedName>
        <fullName evidence="2">Uncharacterized protein</fullName>
    </submittedName>
</protein>
<dbReference type="Proteomes" id="UP000887565">
    <property type="component" value="Unplaced"/>
</dbReference>
<sequence>MTLTDNFFKWQTLQTDEVFFGGVYCASSVRNFPAFGCSTPSCVIDCHIVSIEKLVFIKFNASNFFDDAEIDDSALSAMLNVIDNLKVCCDNTNILNEWNSPAFDTIKRLQPTEPTSRMKRNDNFPLFNVYIPMNSTRKVSQTLQSGIPNKNTGDSGVLTNCRGVIKQTTADTNPLDQFFGSGKKVEKGASGVCACANENINRVEKNYCTNEHAIL</sequence>
<keyword evidence="1" id="KW-1185">Reference proteome</keyword>
<evidence type="ECO:0000313" key="1">
    <source>
        <dbReference type="Proteomes" id="UP000887565"/>
    </source>
</evidence>
<evidence type="ECO:0000313" key="2">
    <source>
        <dbReference type="WBParaSite" id="nRc.2.0.1.t45529-RA"/>
    </source>
</evidence>
<name>A0A915L340_ROMCU</name>
<reference evidence="2" key="1">
    <citation type="submission" date="2022-11" db="UniProtKB">
        <authorList>
            <consortium name="WormBaseParasite"/>
        </authorList>
    </citation>
    <scope>IDENTIFICATION</scope>
</reference>
<proteinExistence type="predicted"/>
<dbReference type="AlphaFoldDB" id="A0A915L340"/>
<accession>A0A915L340</accession>
<organism evidence="1 2">
    <name type="scientific">Romanomermis culicivorax</name>
    <name type="common">Nematode worm</name>
    <dbReference type="NCBI Taxonomy" id="13658"/>
    <lineage>
        <taxon>Eukaryota</taxon>
        <taxon>Metazoa</taxon>
        <taxon>Ecdysozoa</taxon>
        <taxon>Nematoda</taxon>
        <taxon>Enoplea</taxon>
        <taxon>Dorylaimia</taxon>
        <taxon>Mermithida</taxon>
        <taxon>Mermithoidea</taxon>
        <taxon>Mermithidae</taxon>
        <taxon>Romanomermis</taxon>
    </lineage>
</organism>
<dbReference type="WBParaSite" id="nRc.2.0.1.t45529-RA">
    <property type="protein sequence ID" value="nRc.2.0.1.t45529-RA"/>
    <property type="gene ID" value="nRc.2.0.1.g45529"/>
</dbReference>